<keyword evidence="1" id="KW-1133">Transmembrane helix</keyword>
<reference evidence="2" key="1">
    <citation type="journal article" date="2013" name="Environ. Microbiol.">
        <title>Microbiota from the distal guts of lean and obese adolescents exhibit partial functional redundancy besides clear differences in community structure.</title>
        <authorList>
            <person name="Ferrer M."/>
            <person name="Ruiz A."/>
            <person name="Lanza F."/>
            <person name="Haange S.B."/>
            <person name="Oberbach A."/>
            <person name="Till H."/>
            <person name="Bargiela R."/>
            <person name="Campoy C."/>
            <person name="Segura M.T."/>
            <person name="Richter M."/>
            <person name="von Bergen M."/>
            <person name="Seifert J."/>
            <person name="Suarez A."/>
        </authorList>
    </citation>
    <scope>NUCLEOTIDE SEQUENCE</scope>
</reference>
<feature type="non-terminal residue" evidence="2">
    <location>
        <position position="90"/>
    </location>
</feature>
<keyword evidence="1" id="KW-0472">Membrane</keyword>
<evidence type="ECO:0000313" key="2">
    <source>
        <dbReference type="EMBL" id="EKC73251.1"/>
    </source>
</evidence>
<accession>K1UP67</accession>
<evidence type="ECO:0000256" key="1">
    <source>
        <dbReference type="SAM" id="Phobius"/>
    </source>
</evidence>
<keyword evidence="1" id="KW-0812">Transmembrane</keyword>
<protein>
    <submittedName>
        <fullName evidence="2">Uncharacterized protein</fullName>
    </submittedName>
</protein>
<name>K1UP67_9ZZZZ</name>
<dbReference type="AlphaFoldDB" id="K1UP67"/>
<comment type="caution">
    <text evidence="2">The sequence shown here is derived from an EMBL/GenBank/DDBJ whole genome shotgun (WGS) entry which is preliminary data.</text>
</comment>
<gene>
    <name evidence="2" type="ORF">LEA_06320</name>
</gene>
<sequence>MIQPYILLFALYSIFINQYIVERFFGGNGLWLLFVIFVTIVISFICTLVYMPFCLAKGWGARQTAFFNMLIKLVQIPAYLAIFVLGVLFF</sequence>
<feature type="transmembrane region" description="Helical" evidence="1">
    <location>
        <begin position="65"/>
        <end position="89"/>
    </location>
</feature>
<feature type="transmembrane region" description="Helical" evidence="1">
    <location>
        <begin position="31"/>
        <end position="53"/>
    </location>
</feature>
<organism evidence="2">
    <name type="scientific">human gut metagenome</name>
    <dbReference type="NCBI Taxonomy" id="408170"/>
    <lineage>
        <taxon>unclassified sequences</taxon>
        <taxon>metagenomes</taxon>
        <taxon>organismal metagenomes</taxon>
    </lineage>
</organism>
<dbReference type="EMBL" id="AJWY01004132">
    <property type="protein sequence ID" value="EKC73251.1"/>
    <property type="molecule type" value="Genomic_DNA"/>
</dbReference>
<feature type="transmembrane region" description="Helical" evidence="1">
    <location>
        <begin position="5"/>
        <end position="25"/>
    </location>
</feature>
<proteinExistence type="predicted"/>